<dbReference type="AlphaFoldDB" id="A0A7G9Z0F7"/>
<evidence type="ECO:0000256" key="7">
    <source>
        <dbReference type="SAM" id="Phobius"/>
    </source>
</evidence>
<dbReference type="InterPro" id="IPR033941">
    <property type="entry name" value="IPMI_cat"/>
</dbReference>
<feature type="domain" description="Aconitase/3-isopropylmalate dehydratase large subunit alpha/beta/alpha" evidence="8">
    <location>
        <begin position="339"/>
        <end position="461"/>
    </location>
</feature>
<dbReference type="Gene3D" id="3.30.499.10">
    <property type="entry name" value="Aconitase, domain 3"/>
    <property type="match status" value="2"/>
</dbReference>
<dbReference type="EMBL" id="MT631549">
    <property type="protein sequence ID" value="QNO53741.1"/>
    <property type="molecule type" value="Genomic_DNA"/>
</dbReference>
<comment type="subunit">
    <text evidence="6">Heterodimer of LeuC and LeuD.</text>
</comment>
<dbReference type="NCBIfam" id="TIGR02086">
    <property type="entry name" value="IPMI_arch"/>
    <property type="match status" value="1"/>
</dbReference>
<dbReference type="InterPro" id="IPR036008">
    <property type="entry name" value="Aconitase_4Fe-4S_dom"/>
</dbReference>
<keyword evidence="7" id="KW-0472">Membrane</keyword>
<keyword evidence="5 6" id="KW-0456">Lyase</keyword>
<evidence type="ECO:0000256" key="2">
    <source>
        <dbReference type="ARBA" id="ARBA00022723"/>
    </source>
</evidence>
<keyword evidence="4 6" id="KW-0411">Iron-sulfur</keyword>
<protein>
    <recommendedName>
        <fullName evidence="6">3-isopropylmalate dehydratase large subunit</fullName>
        <ecNumber evidence="6">4.2.1.33</ecNumber>
    </recommendedName>
    <alternativeName>
        <fullName evidence="6">Alpha-IPM isomerase</fullName>
        <shortName evidence="6">IPMI</shortName>
    </alternativeName>
    <alternativeName>
        <fullName evidence="6">Isopropylmalate isomerase</fullName>
    </alternativeName>
</protein>
<keyword evidence="3 6" id="KW-0408">Iron</keyword>
<dbReference type="SUPFAM" id="SSF53732">
    <property type="entry name" value="Aconitase iron-sulfur domain"/>
    <property type="match status" value="1"/>
</dbReference>
<comment type="catalytic activity">
    <reaction evidence="6">
        <text>(2R,3S)-3-isopropylmalate = (2S)-2-isopropylmalate</text>
        <dbReference type="Rhea" id="RHEA:32287"/>
        <dbReference type="ChEBI" id="CHEBI:1178"/>
        <dbReference type="ChEBI" id="CHEBI:35121"/>
        <dbReference type="EC" id="4.2.1.33"/>
    </reaction>
</comment>
<evidence type="ECO:0000256" key="1">
    <source>
        <dbReference type="ARBA" id="ARBA00022485"/>
    </source>
</evidence>
<accession>A0A7G9Z0F7</accession>
<proteinExistence type="inferred from homology"/>
<keyword evidence="2 6" id="KW-0479">Metal-binding</keyword>
<dbReference type="GO" id="GO:0016853">
    <property type="term" value="F:isomerase activity"/>
    <property type="evidence" value="ECO:0007669"/>
    <property type="project" value="UniProtKB-KW"/>
</dbReference>
<evidence type="ECO:0000256" key="5">
    <source>
        <dbReference type="ARBA" id="ARBA00023239"/>
    </source>
</evidence>
<dbReference type="InterPro" id="IPR011826">
    <property type="entry name" value="HAcnase/IPMdehydase_lsu_prok"/>
</dbReference>
<keyword evidence="6" id="KW-0028">Amino-acid biosynthesis</keyword>
<evidence type="ECO:0000313" key="9">
    <source>
        <dbReference type="EMBL" id="QNO53741.1"/>
    </source>
</evidence>
<dbReference type="InterPro" id="IPR050067">
    <property type="entry name" value="IPM_dehydratase_rel_enz"/>
</dbReference>
<evidence type="ECO:0000256" key="6">
    <source>
        <dbReference type="HAMAP-Rule" id="MF_01027"/>
    </source>
</evidence>
<dbReference type="GO" id="GO:0009098">
    <property type="term" value="P:L-leucine biosynthetic process"/>
    <property type="evidence" value="ECO:0007669"/>
    <property type="project" value="UniProtKB-UniRule"/>
</dbReference>
<comment type="pathway">
    <text evidence="6">Amino-acid biosynthesis; L-leucine biosynthesis; L-leucine from 3-methyl-2-oxobutanoate: step 2/4.</text>
</comment>
<dbReference type="HAMAP" id="MF_01027">
    <property type="entry name" value="LeuC_type2"/>
    <property type="match status" value="1"/>
</dbReference>
<comment type="function">
    <text evidence="6">Catalyzes the isomerization between 2-isopropylmalate and 3-isopropylmalate, via the formation of 2-isopropylmaleate.</text>
</comment>
<reference evidence="9" key="1">
    <citation type="submission" date="2020-06" db="EMBL/GenBank/DDBJ databases">
        <title>Unique genomic features of the anaerobic methanotrophic archaea.</title>
        <authorList>
            <person name="Chadwick G.L."/>
            <person name="Skennerton C.T."/>
            <person name="Laso-Perez R."/>
            <person name="Leu A.O."/>
            <person name="Speth D.R."/>
            <person name="Yu H."/>
            <person name="Morgan-Lang C."/>
            <person name="Hatzenpichler R."/>
            <person name="Goudeau D."/>
            <person name="Malmstrom R."/>
            <person name="Brazelton W.J."/>
            <person name="Woyke T."/>
            <person name="Hallam S.J."/>
            <person name="Tyson G.W."/>
            <person name="Wegener G."/>
            <person name="Boetius A."/>
            <person name="Orphan V."/>
        </authorList>
    </citation>
    <scope>NUCLEOTIDE SEQUENCE</scope>
</reference>
<keyword evidence="7" id="KW-1133">Transmembrane helix</keyword>
<dbReference type="NCBIfam" id="NF001614">
    <property type="entry name" value="PRK00402.1"/>
    <property type="match status" value="1"/>
</dbReference>
<keyword evidence="1 6" id="KW-0004">4Fe-4S</keyword>
<feature type="binding site" evidence="6">
    <location>
        <position position="350"/>
    </location>
    <ligand>
        <name>[4Fe-4S] cluster</name>
        <dbReference type="ChEBI" id="CHEBI:49883"/>
    </ligand>
</feature>
<dbReference type="NCBIfam" id="TIGR01343">
    <property type="entry name" value="hacA_fam"/>
    <property type="match status" value="1"/>
</dbReference>
<dbReference type="GO" id="GO:0046872">
    <property type="term" value="F:metal ion binding"/>
    <property type="evidence" value="ECO:0007669"/>
    <property type="project" value="UniProtKB-KW"/>
</dbReference>
<dbReference type="Pfam" id="PF00330">
    <property type="entry name" value="Aconitase"/>
    <property type="match status" value="2"/>
</dbReference>
<sequence length="470" mass="51120">MTLYVFNWASLDEICTVFAFLCSIYFFIVITSYNGEKFFLRYLKMSTIAEKILGEKAGKGKEGKVEAGEIVECIVDYIMVNDITGVPAFEVLDELGVELEEEMKKEKVVVIQDHYVPNKDVDSAEQAKALRGYARKYGIANYYEIGKGGSGICHQVMIEEGFAAPGRLIIGADSHTCSYGALGAFSTGVGSTEAAAAMAAGRLWFKVPATQKFVIDGELKRYVMGKDIILHIIGDIGVSGSLYKAQEFYGTAIKNLCLSDRITISNMAVEAGAKAGIIPPDEKVFEFLSDSGRLRGDYKPVYASDAEYEEVFEYDASEIVPTVAKPFSPDNTVPASELDVPIDQAYLGSCTNGRIEDLRIAAEMLRGKKVNQEVRMIVIPASKRVFERALEEGLIKIFLEAEAFVCGPTCGACLGGHMGVLASGERCISTTNRNFIGRMGHKDSEVYLANPAVVAASAVEGTITDPTELE</sequence>
<name>A0A7G9Z0F7_9EURY</name>
<dbReference type="InterPro" id="IPR006251">
    <property type="entry name" value="Homoacnase/IPMdehydase_lsu"/>
</dbReference>
<comment type="similarity">
    <text evidence="6">Belongs to the aconitase/IPM isomerase family. LeuC type 2 subfamily.</text>
</comment>
<feature type="transmembrane region" description="Helical" evidence="7">
    <location>
        <begin position="16"/>
        <end position="35"/>
    </location>
</feature>
<keyword evidence="7" id="KW-0812">Transmembrane</keyword>
<keyword evidence="6" id="KW-0100">Branched-chain amino acid biosynthesis</keyword>
<dbReference type="PANTHER" id="PTHR43822">
    <property type="entry name" value="HOMOACONITASE, MITOCHONDRIAL-RELATED"/>
    <property type="match status" value="1"/>
</dbReference>
<feature type="binding site" evidence="6">
    <location>
        <position position="410"/>
    </location>
    <ligand>
        <name>[4Fe-4S] cluster</name>
        <dbReference type="ChEBI" id="CHEBI:49883"/>
    </ligand>
</feature>
<dbReference type="EC" id="4.2.1.33" evidence="6"/>
<dbReference type="InterPro" id="IPR015931">
    <property type="entry name" value="Acnase/IPM_dHydase_lsu_aba_1/3"/>
</dbReference>
<feature type="domain" description="Aconitase/3-isopropylmalate dehydratase large subunit alpha/beta/alpha" evidence="8">
    <location>
        <begin position="66"/>
        <end position="337"/>
    </location>
</feature>
<evidence type="ECO:0000259" key="8">
    <source>
        <dbReference type="Pfam" id="PF00330"/>
    </source>
</evidence>
<dbReference type="GO" id="GO:0051539">
    <property type="term" value="F:4 iron, 4 sulfur cluster binding"/>
    <property type="evidence" value="ECO:0007669"/>
    <property type="project" value="UniProtKB-KW"/>
</dbReference>
<dbReference type="PRINTS" id="PR00415">
    <property type="entry name" value="ACONITASE"/>
</dbReference>
<dbReference type="UniPathway" id="UPA00048">
    <property type="reaction ID" value="UER00071"/>
</dbReference>
<dbReference type="CDD" id="cd01583">
    <property type="entry name" value="IPMI"/>
    <property type="match status" value="1"/>
</dbReference>
<feature type="binding site" evidence="6">
    <location>
        <position position="413"/>
    </location>
    <ligand>
        <name>[4Fe-4S] cluster</name>
        <dbReference type="ChEBI" id="CHEBI:49883"/>
    </ligand>
</feature>
<dbReference type="PROSITE" id="PS00450">
    <property type="entry name" value="ACONITASE_1"/>
    <property type="match status" value="1"/>
</dbReference>
<keyword evidence="9" id="KW-0413">Isomerase</keyword>
<dbReference type="InterPro" id="IPR001030">
    <property type="entry name" value="Acoase/IPM_deHydtase_lsu_aba"/>
</dbReference>
<keyword evidence="6" id="KW-0432">Leucine biosynthesis</keyword>
<dbReference type="GO" id="GO:0003861">
    <property type="term" value="F:3-isopropylmalate dehydratase activity"/>
    <property type="evidence" value="ECO:0007669"/>
    <property type="project" value="UniProtKB-UniRule"/>
</dbReference>
<dbReference type="InterPro" id="IPR018136">
    <property type="entry name" value="Aconitase_4Fe-4S_BS"/>
</dbReference>
<evidence type="ECO:0000256" key="4">
    <source>
        <dbReference type="ARBA" id="ARBA00023014"/>
    </source>
</evidence>
<gene>
    <name evidence="6 9" type="primary">leuC</name>
    <name evidence="9" type="ORF">ONPGGGGH_00040</name>
</gene>
<organism evidence="9">
    <name type="scientific">Candidatus Methanophagaceae archaeon ANME-1 ERB6</name>
    <dbReference type="NCBI Taxonomy" id="2759912"/>
    <lineage>
        <taxon>Archaea</taxon>
        <taxon>Methanobacteriati</taxon>
        <taxon>Methanobacteriota</taxon>
        <taxon>Stenosarchaea group</taxon>
        <taxon>Methanomicrobia</taxon>
        <taxon>Candidatus Methanophagales</taxon>
        <taxon>Candidatus Methanophagaceae</taxon>
    </lineage>
</organism>
<dbReference type="PANTHER" id="PTHR43822:SF2">
    <property type="entry name" value="HOMOACONITASE, MITOCHONDRIAL"/>
    <property type="match status" value="1"/>
</dbReference>
<evidence type="ECO:0000256" key="3">
    <source>
        <dbReference type="ARBA" id="ARBA00023004"/>
    </source>
</evidence>
<comment type="cofactor">
    <cofactor evidence="6">
        <name>[4Fe-4S] cluster</name>
        <dbReference type="ChEBI" id="CHEBI:49883"/>
    </cofactor>
    <text evidence="6">Binds 1 [4Fe-4S] cluster per subunit.</text>
</comment>